<evidence type="ECO:0000313" key="2">
    <source>
        <dbReference type="Proteomes" id="UP000077623"/>
    </source>
</evidence>
<dbReference type="AlphaFoldDB" id="A0A1A9QDF5"/>
<dbReference type="RefSeq" id="WP_187150739.1">
    <property type="nucleotide sequence ID" value="NZ_LWUJ01000017.1"/>
</dbReference>
<reference evidence="2" key="1">
    <citation type="submission" date="2016-04" db="EMBL/GenBank/DDBJ databases">
        <authorList>
            <person name="Quiroz-Castaneda R.E."/>
            <person name="Martinez-Ocampo F."/>
        </authorList>
    </citation>
    <scope>NUCLEOTIDE SEQUENCE [LARGE SCALE GENOMIC DNA]</scope>
    <source>
        <strain evidence="2">INIFAP01</strain>
    </source>
</reference>
<name>A0A1A9QDF5_9MOLU</name>
<keyword evidence="2" id="KW-1185">Reference proteome</keyword>
<accession>A0A1A9QDF5</accession>
<gene>
    <name evidence="1" type="ORF">A6V39_05515</name>
</gene>
<dbReference type="EMBL" id="LWUJ01000017">
    <property type="protein sequence ID" value="OAL09729.1"/>
    <property type="molecule type" value="Genomic_DNA"/>
</dbReference>
<dbReference type="Proteomes" id="UP000077623">
    <property type="component" value="Unassembled WGS sequence"/>
</dbReference>
<comment type="caution">
    <text evidence="1">The sequence shown here is derived from an EMBL/GenBank/DDBJ whole genome shotgun (WGS) entry which is preliminary data.</text>
</comment>
<evidence type="ECO:0000313" key="1">
    <source>
        <dbReference type="EMBL" id="OAL09729.1"/>
    </source>
</evidence>
<sequence>MAYSQINYVAEVNVGSSPDITAEWCGYNPNTYSINAFFRGIYTDIYMGVITRMKKTMPAGHAFLLSSLDQDAFIGDAFRHIEVGESFIKDYVEVEGEGEDLGPKSAPHLNIISETDRLIEKWEVACSHNRDTFGQFFKSYADYLELVKLLEGNLRQAIENALSIIIKSIICANPAKIIFGDKDFARIFGKTKIDPHATQTTTSKAGRAYNILMQSKIKKYYGKSVELWKNIQFYNPYLFTTNFAFEEPKKDLYYEHHKPEEDRARKVTQEIYTNAHAETEDETNKTHFIDNLHRNDCLFALYDFISKAVNVMTTEKSSEYWLGNDTAITIYDTKAAKDRARQQGLGLDGRPLAGQGAEANIIDTQATSSADDSFEVKTEREFLGVYLNPEDYIDLKNGIARRGPIDVRAANLSMLGEDLNIFPERSMPPGFVRIVDKRALVIKPFFEFTDVQTPMEKIHWRYKAFFQFAIAIFKNFAGCLGLPSTHFIAAPRLYDKYSLIGQELEKKK</sequence>
<protein>
    <submittedName>
        <fullName evidence="1">Uncharacterized protein</fullName>
    </submittedName>
</protein>
<proteinExistence type="predicted"/>
<dbReference type="STRING" id="432608.A6V39_05515"/>
<organism evidence="1 2">
    <name type="scientific">Candidatus Mycoplasma haematobovis</name>
    <dbReference type="NCBI Taxonomy" id="432608"/>
    <lineage>
        <taxon>Bacteria</taxon>
        <taxon>Bacillati</taxon>
        <taxon>Mycoplasmatota</taxon>
        <taxon>Mollicutes</taxon>
        <taxon>Mycoplasmataceae</taxon>
        <taxon>Mycoplasma</taxon>
    </lineage>
</organism>